<accession>A0A934N2T0</accession>
<dbReference type="GO" id="GO:0006417">
    <property type="term" value="P:regulation of translation"/>
    <property type="evidence" value="ECO:0007669"/>
    <property type="project" value="TreeGrafter"/>
</dbReference>
<proteinExistence type="predicted"/>
<dbReference type="PANTHER" id="PTHR37461">
    <property type="entry name" value="ANTI-SIGMA-K FACTOR RSKA"/>
    <property type="match status" value="1"/>
</dbReference>
<dbReference type="GO" id="GO:0016989">
    <property type="term" value="F:sigma factor antagonist activity"/>
    <property type="evidence" value="ECO:0007669"/>
    <property type="project" value="TreeGrafter"/>
</dbReference>
<dbReference type="InterPro" id="IPR018764">
    <property type="entry name" value="RskA_C"/>
</dbReference>
<dbReference type="Pfam" id="PF10099">
    <property type="entry name" value="RskA_C"/>
    <property type="match status" value="1"/>
</dbReference>
<dbReference type="PANTHER" id="PTHR37461:SF1">
    <property type="entry name" value="ANTI-SIGMA-K FACTOR RSKA"/>
    <property type="match status" value="1"/>
</dbReference>
<dbReference type="Pfam" id="PF13490">
    <property type="entry name" value="zf-HC2"/>
    <property type="match status" value="1"/>
</dbReference>
<evidence type="ECO:0000256" key="8">
    <source>
        <dbReference type="ARBA" id="ARBA00030803"/>
    </source>
</evidence>
<evidence type="ECO:0000256" key="1">
    <source>
        <dbReference type="ARBA" id="ARBA00004167"/>
    </source>
</evidence>
<dbReference type="AlphaFoldDB" id="A0A934N2T0"/>
<dbReference type="InterPro" id="IPR041916">
    <property type="entry name" value="Anti_sigma_zinc_sf"/>
</dbReference>
<evidence type="ECO:0000256" key="2">
    <source>
        <dbReference type="ARBA" id="ARBA00004236"/>
    </source>
</evidence>
<sequence length="249" mass="26246">MPVSHDEVDSLLAAYALDAVSEREAADVREHLDGCSDCRDAAARLAAAVEALPMSVDIQPAPLGLRERVLQATRTGTPHTAEPGPTPLYGAPTHRSAEPPRRTWARRAATAVAVAALLALAGWNLELQTQLHSVQQTVDALRDAHAVTTNFRSSVAGTGTMTYLPQERVSLVMLRGLESLDPGRVYQLWFLRSAGSKLRPAGTFVRQAGGSALLVVPDEIDTGGGVAVSIEPLGGSDAPTSVLIMTATI</sequence>
<keyword evidence="4" id="KW-0812">Transmembrane</keyword>
<evidence type="ECO:0000313" key="12">
    <source>
        <dbReference type="EMBL" id="MBJ7593976.1"/>
    </source>
</evidence>
<dbReference type="GO" id="GO:0005886">
    <property type="term" value="C:plasma membrane"/>
    <property type="evidence" value="ECO:0007669"/>
    <property type="project" value="UniProtKB-SubCell"/>
</dbReference>
<evidence type="ECO:0000256" key="4">
    <source>
        <dbReference type="ARBA" id="ARBA00022692"/>
    </source>
</evidence>
<evidence type="ECO:0000256" key="5">
    <source>
        <dbReference type="ARBA" id="ARBA00022989"/>
    </source>
</evidence>
<evidence type="ECO:0000259" key="10">
    <source>
        <dbReference type="Pfam" id="PF10099"/>
    </source>
</evidence>
<dbReference type="EMBL" id="JAEKNS010000044">
    <property type="protein sequence ID" value="MBJ7593976.1"/>
    <property type="molecule type" value="Genomic_DNA"/>
</dbReference>
<comment type="subcellular location">
    <subcellularLocation>
        <location evidence="2">Cell membrane</location>
    </subcellularLocation>
    <subcellularLocation>
        <location evidence="1">Membrane</location>
        <topology evidence="1">Single-pass membrane protein</topology>
    </subcellularLocation>
</comment>
<reference evidence="12 13" key="1">
    <citation type="submission" date="2020-10" db="EMBL/GenBank/DDBJ databases">
        <title>Ca. Dormibacterota MAGs.</title>
        <authorList>
            <person name="Montgomery K."/>
        </authorList>
    </citation>
    <scope>NUCLEOTIDE SEQUENCE [LARGE SCALE GENOMIC DNA]</scope>
    <source>
        <strain evidence="12">SC8812_S17_18</strain>
    </source>
</reference>
<protein>
    <recommendedName>
        <fullName evidence="8">Regulator of SigK</fullName>
    </recommendedName>
    <alternativeName>
        <fullName evidence="7">Sigma-K anti-sigma factor RskA</fullName>
    </alternativeName>
</protein>
<dbReference type="InterPro" id="IPR051474">
    <property type="entry name" value="Anti-sigma-K/W_factor"/>
</dbReference>
<evidence type="ECO:0000313" key="13">
    <source>
        <dbReference type="Proteomes" id="UP000606991"/>
    </source>
</evidence>
<gene>
    <name evidence="12" type="ORF">JF886_03800</name>
</gene>
<keyword evidence="3" id="KW-1003">Cell membrane</keyword>
<evidence type="ECO:0000256" key="9">
    <source>
        <dbReference type="SAM" id="MobiDB-lite"/>
    </source>
</evidence>
<evidence type="ECO:0000256" key="3">
    <source>
        <dbReference type="ARBA" id="ARBA00022475"/>
    </source>
</evidence>
<organism evidence="12 13">
    <name type="scientific">Candidatus Aeolococcus gillhamiae</name>
    <dbReference type="NCBI Taxonomy" id="3127015"/>
    <lineage>
        <taxon>Bacteria</taxon>
        <taxon>Bacillati</taxon>
        <taxon>Candidatus Dormiibacterota</taxon>
        <taxon>Candidatus Dormibacteria</taxon>
        <taxon>Candidatus Aeolococcales</taxon>
        <taxon>Candidatus Aeolococcaceae</taxon>
        <taxon>Candidatus Aeolococcus</taxon>
    </lineage>
</organism>
<keyword evidence="6" id="KW-0472">Membrane</keyword>
<comment type="caution">
    <text evidence="12">The sequence shown here is derived from an EMBL/GenBank/DDBJ whole genome shotgun (WGS) entry which is preliminary data.</text>
</comment>
<evidence type="ECO:0000256" key="6">
    <source>
        <dbReference type="ARBA" id="ARBA00023136"/>
    </source>
</evidence>
<keyword evidence="5" id="KW-1133">Transmembrane helix</keyword>
<feature type="domain" description="Putative zinc-finger" evidence="11">
    <location>
        <begin position="6"/>
        <end position="39"/>
    </location>
</feature>
<evidence type="ECO:0000259" key="11">
    <source>
        <dbReference type="Pfam" id="PF13490"/>
    </source>
</evidence>
<evidence type="ECO:0000256" key="7">
    <source>
        <dbReference type="ARBA" id="ARBA00029829"/>
    </source>
</evidence>
<name>A0A934N2T0_9BACT</name>
<feature type="region of interest" description="Disordered" evidence="9">
    <location>
        <begin position="75"/>
        <end position="98"/>
    </location>
</feature>
<dbReference type="RefSeq" id="WP_350340569.1">
    <property type="nucleotide sequence ID" value="NZ_JAEKNS010000044.1"/>
</dbReference>
<dbReference type="InterPro" id="IPR027383">
    <property type="entry name" value="Znf_put"/>
</dbReference>
<feature type="domain" description="Anti-sigma K factor RskA C-terminal" evidence="10">
    <location>
        <begin position="110"/>
        <end position="240"/>
    </location>
</feature>
<dbReference type="Proteomes" id="UP000606991">
    <property type="component" value="Unassembled WGS sequence"/>
</dbReference>
<dbReference type="Gene3D" id="1.10.10.1320">
    <property type="entry name" value="Anti-sigma factor, zinc-finger domain"/>
    <property type="match status" value="1"/>
</dbReference>